<evidence type="ECO:0000256" key="1">
    <source>
        <dbReference type="ARBA" id="ARBA00007039"/>
    </source>
</evidence>
<dbReference type="PRINTS" id="PR00127">
    <property type="entry name" value="CLPPROTEASEP"/>
</dbReference>
<dbReference type="SUPFAM" id="SSF52096">
    <property type="entry name" value="ClpP/crotonase"/>
    <property type="match status" value="1"/>
</dbReference>
<dbReference type="OrthoDB" id="2017408at2759"/>
<dbReference type="PANTHER" id="PTHR10381:SF11">
    <property type="entry name" value="ATP-DEPENDENT CLP PROTEASE PROTEOLYTIC SUBUNIT, MITOCHONDRIAL"/>
    <property type="match status" value="1"/>
</dbReference>
<dbReference type="GO" id="GO:0009368">
    <property type="term" value="C:endopeptidase Clp complex"/>
    <property type="evidence" value="ECO:0007669"/>
    <property type="project" value="TreeGrafter"/>
</dbReference>
<feature type="active site" evidence="5">
    <location>
        <position position="145"/>
    </location>
</feature>
<dbReference type="InterPro" id="IPR018215">
    <property type="entry name" value="ClpP_Ser_AS"/>
</dbReference>
<dbReference type="Pfam" id="PF00574">
    <property type="entry name" value="CLP_protease"/>
    <property type="match status" value="1"/>
</dbReference>
<organism evidence="9 10">
    <name type="scientific">Setomelanomma holmii</name>
    <dbReference type="NCBI Taxonomy" id="210430"/>
    <lineage>
        <taxon>Eukaryota</taxon>
        <taxon>Fungi</taxon>
        <taxon>Dikarya</taxon>
        <taxon>Ascomycota</taxon>
        <taxon>Pezizomycotina</taxon>
        <taxon>Dothideomycetes</taxon>
        <taxon>Pleosporomycetidae</taxon>
        <taxon>Pleosporales</taxon>
        <taxon>Pleosporineae</taxon>
        <taxon>Phaeosphaeriaceae</taxon>
        <taxon>Setomelanomma</taxon>
    </lineage>
</organism>
<evidence type="ECO:0000313" key="9">
    <source>
        <dbReference type="EMBL" id="KAF2033270.1"/>
    </source>
</evidence>
<dbReference type="GO" id="GO:0051117">
    <property type="term" value="F:ATPase binding"/>
    <property type="evidence" value="ECO:0007669"/>
    <property type="project" value="TreeGrafter"/>
</dbReference>
<dbReference type="PANTHER" id="PTHR10381">
    <property type="entry name" value="ATP-DEPENDENT CLP PROTEASE PROTEOLYTIC SUBUNIT"/>
    <property type="match status" value="1"/>
</dbReference>
<dbReference type="EC" id="3.4.21.92" evidence="7"/>
<dbReference type="PROSITE" id="PS00382">
    <property type="entry name" value="CLP_PROTEASE_HIS"/>
    <property type="match status" value="1"/>
</dbReference>
<evidence type="ECO:0000256" key="3">
    <source>
        <dbReference type="ARBA" id="ARBA00022801"/>
    </source>
</evidence>
<name>A0A9P4LQI8_9PLEO</name>
<gene>
    <name evidence="9" type="ORF">EK21DRAFT_58983</name>
</gene>
<reference evidence="9" key="1">
    <citation type="journal article" date="2020" name="Stud. Mycol.">
        <title>101 Dothideomycetes genomes: a test case for predicting lifestyles and emergence of pathogens.</title>
        <authorList>
            <person name="Haridas S."/>
            <person name="Albert R."/>
            <person name="Binder M."/>
            <person name="Bloem J."/>
            <person name="Labutti K."/>
            <person name="Salamov A."/>
            <person name="Andreopoulos B."/>
            <person name="Baker S."/>
            <person name="Barry K."/>
            <person name="Bills G."/>
            <person name="Bluhm B."/>
            <person name="Cannon C."/>
            <person name="Castanera R."/>
            <person name="Culley D."/>
            <person name="Daum C."/>
            <person name="Ezra D."/>
            <person name="Gonzalez J."/>
            <person name="Henrissat B."/>
            <person name="Kuo A."/>
            <person name="Liang C."/>
            <person name="Lipzen A."/>
            <person name="Lutzoni F."/>
            <person name="Magnuson J."/>
            <person name="Mondo S."/>
            <person name="Nolan M."/>
            <person name="Ohm R."/>
            <person name="Pangilinan J."/>
            <person name="Park H.-J."/>
            <person name="Ramirez L."/>
            <person name="Alfaro M."/>
            <person name="Sun H."/>
            <person name="Tritt A."/>
            <person name="Yoshinaga Y."/>
            <person name="Zwiers L.-H."/>
            <person name="Turgeon B."/>
            <person name="Goodwin S."/>
            <person name="Spatafora J."/>
            <person name="Crous P."/>
            <person name="Grigoriev I."/>
        </authorList>
    </citation>
    <scope>NUCLEOTIDE SEQUENCE</scope>
    <source>
        <strain evidence="9">CBS 110217</strain>
    </source>
</reference>
<dbReference type="GO" id="GO:0006515">
    <property type="term" value="P:protein quality control for misfolded or incompletely synthesized proteins"/>
    <property type="evidence" value="ECO:0007669"/>
    <property type="project" value="TreeGrafter"/>
</dbReference>
<evidence type="ECO:0000256" key="8">
    <source>
        <dbReference type="RuleBase" id="RU003567"/>
    </source>
</evidence>
<evidence type="ECO:0000256" key="2">
    <source>
        <dbReference type="ARBA" id="ARBA00022670"/>
    </source>
</evidence>
<keyword evidence="10" id="KW-1185">Reference proteome</keyword>
<dbReference type="Proteomes" id="UP000799777">
    <property type="component" value="Unassembled WGS sequence"/>
</dbReference>
<comment type="caution">
    <text evidence="9">The sequence shown here is derived from an EMBL/GenBank/DDBJ whole genome shotgun (WGS) entry which is preliminary data.</text>
</comment>
<dbReference type="InterPro" id="IPR001907">
    <property type="entry name" value="ClpP"/>
</dbReference>
<dbReference type="GO" id="GO:0004252">
    <property type="term" value="F:serine-type endopeptidase activity"/>
    <property type="evidence" value="ECO:0007669"/>
    <property type="project" value="UniProtKB-EC"/>
</dbReference>
<dbReference type="GO" id="GO:0004176">
    <property type="term" value="F:ATP-dependent peptidase activity"/>
    <property type="evidence" value="ECO:0007669"/>
    <property type="project" value="InterPro"/>
</dbReference>
<dbReference type="HAMAP" id="MF_00444">
    <property type="entry name" value="ClpP"/>
    <property type="match status" value="1"/>
</dbReference>
<dbReference type="AlphaFoldDB" id="A0A9P4LQI8"/>
<keyword evidence="4 7" id="KW-0720">Serine protease</keyword>
<proteinExistence type="inferred from homology"/>
<dbReference type="NCBIfam" id="NF009205">
    <property type="entry name" value="PRK12553.1"/>
    <property type="match status" value="1"/>
</dbReference>
<dbReference type="Gene3D" id="3.90.226.10">
    <property type="entry name" value="2-enoyl-CoA Hydratase, Chain A, domain 1"/>
    <property type="match status" value="1"/>
</dbReference>
<dbReference type="InterPro" id="IPR029045">
    <property type="entry name" value="ClpP/crotonase-like_dom_sf"/>
</dbReference>
<dbReference type="InterPro" id="IPR033135">
    <property type="entry name" value="ClpP_His_AS"/>
</dbReference>
<dbReference type="PROSITE" id="PS00381">
    <property type="entry name" value="CLP_PROTEASE_SER"/>
    <property type="match status" value="1"/>
</dbReference>
<dbReference type="CDD" id="cd07017">
    <property type="entry name" value="S14_ClpP_2"/>
    <property type="match status" value="1"/>
</dbReference>
<dbReference type="FunFam" id="3.90.226.10:FF:000002">
    <property type="entry name" value="ATP-dependent Clp protease proteolytic subunit"/>
    <property type="match status" value="1"/>
</dbReference>
<dbReference type="EMBL" id="ML978167">
    <property type="protein sequence ID" value="KAF2033270.1"/>
    <property type="molecule type" value="Genomic_DNA"/>
</dbReference>
<evidence type="ECO:0000256" key="4">
    <source>
        <dbReference type="ARBA" id="ARBA00022825"/>
    </source>
</evidence>
<keyword evidence="3 7" id="KW-0378">Hydrolase</keyword>
<evidence type="ECO:0000256" key="5">
    <source>
        <dbReference type="PROSITE-ProRule" id="PRU10085"/>
    </source>
</evidence>
<dbReference type="InterPro" id="IPR023562">
    <property type="entry name" value="ClpP/TepA"/>
</dbReference>
<evidence type="ECO:0000313" key="10">
    <source>
        <dbReference type="Proteomes" id="UP000799777"/>
    </source>
</evidence>
<comment type="similarity">
    <text evidence="1 8">Belongs to the peptidase S14 family.</text>
</comment>
<accession>A0A9P4LQI8</accession>
<protein>
    <recommendedName>
        <fullName evidence="8">ATP-dependent Clp protease proteolytic subunit</fullName>
        <ecNumber evidence="7">3.4.21.92</ecNumber>
    </recommendedName>
</protein>
<feature type="active site" evidence="6">
    <location>
        <position position="170"/>
    </location>
</feature>
<evidence type="ECO:0000256" key="7">
    <source>
        <dbReference type="RuleBase" id="RU000549"/>
    </source>
</evidence>
<keyword evidence="2 7" id="KW-0645">Protease</keyword>
<sequence>MASILRHAARPSIRGLTTRNGARAISSHFGFGTSLPSEHPQRESPRAFSPIPYVTESIGGGFKTSDIFSRLLQERIITLNGEVEDTMSATVIAQLLYLEAENPEKPISMYINSPGGSVSAGLAIYDTMNYIRSPVSTTCMGMAASMGSLLLAGGAPGHRYILPHARVMIHQPSGGYRGKASDIADHAKEILRIRDKLNRIYQTHLTKKRTLDEIEKYMERDYYMDAEEAVDFGIVDKIMEKREAPEKEDERK</sequence>
<evidence type="ECO:0000256" key="6">
    <source>
        <dbReference type="PROSITE-ProRule" id="PRU10086"/>
    </source>
</evidence>
<dbReference type="NCBIfam" id="NF001368">
    <property type="entry name" value="PRK00277.1"/>
    <property type="match status" value="1"/>
</dbReference>